<dbReference type="AlphaFoldDB" id="A0A6M1SLH8"/>
<protein>
    <submittedName>
        <fullName evidence="2">Ribbon-helix-helix domain-containing protein</fullName>
    </submittedName>
</protein>
<feature type="domain" description="Ribbon-helix-helix" evidence="1">
    <location>
        <begin position="2"/>
        <end position="63"/>
    </location>
</feature>
<dbReference type="Proteomes" id="UP000474802">
    <property type="component" value="Unassembled WGS sequence"/>
</dbReference>
<evidence type="ECO:0000313" key="3">
    <source>
        <dbReference type="Proteomes" id="UP000474802"/>
    </source>
</evidence>
<dbReference type="InterPro" id="IPR038268">
    <property type="entry name" value="RHH_sf"/>
</dbReference>
<reference evidence="2 3" key="2">
    <citation type="submission" date="2020-03" db="EMBL/GenBank/DDBJ databases">
        <title>Devosia chinhatensis sp. nov., isolated from a hexachlorocyclohexane (HCH) dump site in India.</title>
        <authorList>
            <person name="Kumar M."/>
            <person name="Lal R."/>
        </authorList>
    </citation>
    <scope>NUCLEOTIDE SEQUENCE [LARGE SCALE GENOMIC DNA]</scope>
    <source>
        <strain evidence="2 3">H239</strain>
    </source>
</reference>
<evidence type="ECO:0000313" key="2">
    <source>
        <dbReference type="EMBL" id="NGP18028.1"/>
    </source>
</evidence>
<proteinExistence type="predicted"/>
<sequence length="117" mass="13252">MDKRSFSIAGHRTSIALEADFWRGLEAMASERSISLAGLVREIDETRETANLSSAVRLAVLGWYRAKAEPSAPQNRLIDAIAHRLVDLRLEIEGTGRNRCRRRGSWRRLGLLRLLLL</sequence>
<gene>
    <name evidence="2" type="ORF">G5575_10490</name>
</gene>
<evidence type="ECO:0000259" key="1">
    <source>
        <dbReference type="Pfam" id="PF13467"/>
    </source>
</evidence>
<dbReference type="RefSeq" id="WP_164534266.1">
    <property type="nucleotide sequence ID" value="NZ_JAALFG010000002.1"/>
</dbReference>
<dbReference type="Pfam" id="PF13467">
    <property type="entry name" value="RHH_4"/>
    <property type="match status" value="1"/>
</dbReference>
<comment type="caution">
    <text evidence="2">The sequence shown here is derived from an EMBL/GenBank/DDBJ whole genome shotgun (WGS) entry which is preliminary data.</text>
</comment>
<dbReference type="InterPro" id="IPR027373">
    <property type="entry name" value="RHH_dom"/>
</dbReference>
<reference evidence="2 3" key="1">
    <citation type="submission" date="2020-02" db="EMBL/GenBank/DDBJ databases">
        <authorList>
            <person name="Khan S.A."/>
            <person name="Jeon C.O."/>
            <person name="Chun B.H."/>
        </authorList>
    </citation>
    <scope>NUCLEOTIDE SEQUENCE [LARGE SCALE GENOMIC DNA]</scope>
    <source>
        <strain evidence="2 3">H239</strain>
    </source>
</reference>
<accession>A0A6M1SLH8</accession>
<name>A0A6M1SLH8_9HYPH</name>
<organism evidence="2 3">
    <name type="scientific">Devosia aurantiaca</name>
    <dbReference type="NCBI Taxonomy" id="2714858"/>
    <lineage>
        <taxon>Bacteria</taxon>
        <taxon>Pseudomonadati</taxon>
        <taxon>Pseudomonadota</taxon>
        <taxon>Alphaproteobacteria</taxon>
        <taxon>Hyphomicrobiales</taxon>
        <taxon>Devosiaceae</taxon>
        <taxon>Devosia</taxon>
    </lineage>
</organism>
<dbReference type="Gene3D" id="1.10.3990.20">
    <property type="entry name" value="protein bp1543"/>
    <property type="match status" value="1"/>
</dbReference>
<keyword evidence="3" id="KW-1185">Reference proteome</keyword>
<dbReference type="EMBL" id="JAALFG010000002">
    <property type="protein sequence ID" value="NGP18028.1"/>
    <property type="molecule type" value="Genomic_DNA"/>
</dbReference>